<name>A0ABQ1JWN6_9PROT</name>
<gene>
    <name evidence="2" type="ORF">GCM10011503_26640</name>
</gene>
<sequence>MSNDILDIRRPIRSRNSAWATQAAKLLAAQGVTPNQISMASMAFAAVGALAFLLVPHVDGFLRVFALLAAIGGIQGRLLCNLFDGMVAVEHGAGGPEGPFWNEFPDRVSDFLLLAAAGMACGMGWLGLIAAALAIFVAYVRELGRANALPADFGGPMAKQHRMGMLTFAAAVTLFEPLWGANTFTLKGALIIIALGCVVTIYLRSKRLVQGLRAQ</sequence>
<dbReference type="EMBL" id="BMKF01000002">
    <property type="protein sequence ID" value="GGB76526.1"/>
    <property type="molecule type" value="Genomic_DNA"/>
</dbReference>
<feature type="transmembrane region" description="Helical" evidence="1">
    <location>
        <begin position="62"/>
        <end position="79"/>
    </location>
</feature>
<keyword evidence="3" id="KW-1185">Reference proteome</keyword>
<reference evidence="3" key="1">
    <citation type="journal article" date="2019" name="Int. J. Syst. Evol. Microbiol.">
        <title>The Global Catalogue of Microorganisms (GCM) 10K type strain sequencing project: providing services to taxonomists for standard genome sequencing and annotation.</title>
        <authorList>
            <consortium name="The Broad Institute Genomics Platform"/>
            <consortium name="The Broad Institute Genome Sequencing Center for Infectious Disease"/>
            <person name="Wu L."/>
            <person name="Ma J."/>
        </authorList>
    </citation>
    <scope>NUCLEOTIDE SEQUENCE [LARGE SCALE GENOMIC DNA]</scope>
    <source>
        <strain evidence="3">CGMCC 1.15928</strain>
    </source>
</reference>
<dbReference type="RefSeq" id="WP_084391237.1">
    <property type="nucleotide sequence ID" value="NZ_BMKF01000002.1"/>
</dbReference>
<organism evidence="2 3">
    <name type="scientific">Henriciella pelagia</name>
    <dbReference type="NCBI Taxonomy" id="1977912"/>
    <lineage>
        <taxon>Bacteria</taxon>
        <taxon>Pseudomonadati</taxon>
        <taxon>Pseudomonadota</taxon>
        <taxon>Alphaproteobacteria</taxon>
        <taxon>Hyphomonadales</taxon>
        <taxon>Hyphomonadaceae</taxon>
        <taxon>Henriciella</taxon>
    </lineage>
</organism>
<dbReference type="InterPro" id="IPR043130">
    <property type="entry name" value="CDP-OH_PTrfase_TM_dom"/>
</dbReference>
<evidence type="ECO:0000256" key="1">
    <source>
        <dbReference type="SAM" id="Phobius"/>
    </source>
</evidence>
<protein>
    <submittedName>
        <fullName evidence="2">CDP-diacylglycerol--glycerol-3-phosphate 3-phosphatidyltransferase</fullName>
    </submittedName>
</protein>
<feature type="transmembrane region" description="Helical" evidence="1">
    <location>
        <begin position="37"/>
        <end position="55"/>
    </location>
</feature>
<evidence type="ECO:0000313" key="3">
    <source>
        <dbReference type="Proteomes" id="UP000628854"/>
    </source>
</evidence>
<feature type="transmembrane region" description="Helical" evidence="1">
    <location>
        <begin position="111"/>
        <end position="140"/>
    </location>
</feature>
<proteinExistence type="predicted"/>
<evidence type="ECO:0000313" key="2">
    <source>
        <dbReference type="EMBL" id="GGB76526.1"/>
    </source>
</evidence>
<keyword evidence="1" id="KW-0812">Transmembrane</keyword>
<feature type="transmembrane region" description="Helical" evidence="1">
    <location>
        <begin position="161"/>
        <end position="179"/>
    </location>
</feature>
<dbReference type="Gene3D" id="1.20.120.1760">
    <property type="match status" value="1"/>
</dbReference>
<accession>A0ABQ1JWN6</accession>
<keyword evidence="1" id="KW-0472">Membrane</keyword>
<dbReference type="Proteomes" id="UP000628854">
    <property type="component" value="Unassembled WGS sequence"/>
</dbReference>
<comment type="caution">
    <text evidence="2">The sequence shown here is derived from an EMBL/GenBank/DDBJ whole genome shotgun (WGS) entry which is preliminary data.</text>
</comment>
<feature type="transmembrane region" description="Helical" evidence="1">
    <location>
        <begin position="185"/>
        <end position="203"/>
    </location>
</feature>
<keyword evidence="1" id="KW-1133">Transmembrane helix</keyword>